<dbReference type="GO" id="GO:0005634">
    <property type="term" value="C:nucleus"/>
    <property type="evidence" value="ECO:0007669"/>
    <property type="project" value="UniProtKB-SubCell"/>
</dbReference>
<evidence type="ECO:0000256" key="8">
    <source>
        <dbReference type="ARBA" id="ARBA00023125"/>
    </source>
</evidence>
<evidence type="ECO:0000256" key="9">
    <source>
        <dbReference type="ARBA" id="ARBA00023204"/>
    </source>
</evidence>
<dbReference type="InterPro" id="IPR027417">
    <property type="entry name" value="P-loop_NTPase"/>
</dbReference>
<dbReference type="InterPro" id="IPR000330">
    <property type="entry name" value="SNF2_N"/>
</dbReference>
<comment type="subcellular location">
    <subcellularLocation>
        <location evidence="1">Nucleus</location>
    </subcellularLocation>
</comment>
<evidence type="ECO:0000256" key="10">
    <source>
        <dbReference type="ARBA" id="ARBA00023242"/>
    </source>
</evidence>
<evidence type="ECO:0000256" key="12">
    <source>
        <dbReference type="ARBA" id="ARBA00076356"/>
    </source>
</evidence>
<evidence type="ECO:0000256" key="2">
    <source>
        <dbReference type="ARBA" id="ARBA00007025"/>
    </source>
</evidence>
<feature type="region of interest" description="Disordered" evidence="14">
    <location>
        <begin position="968"/>
        <end position="1075"/>
    </location>
</feature>
<feature type="compositionally biased region" description="Polar residues" evidence="14">
    <location>
        <begin position="1027"/>
        <end position="1047"/>
    </location>
</feature>
<evidence type="ECO:0000256" key="3">
    <source>
        <dbReference type="ARBA" id="ARBA00022741"/>
    </source>
</evidence>
<feature type="compositionally biased region" description="Basic and acidic residues" evidence="14">
    <location>
        <begin position="1258"/>
        <end position="1282"/>
    </location>
</feature>
<dbReference type="FunFam" id="3.40.50.10810:FF:000094">
    <property type="entry name" value="DNA excision repair protein ERCC-6"/>
    <property type="match status" value="1"/>
</dbReference>
<feature type="compositionally biased region" description="Basic and acidic residues" evidence="14">
    <location>
        <begin position="1117"/>
        <end position="1127"/>
    </location>
</feature>
<dbReference type="PANTHER" id="PTHR45629:SF7">
    <property type="entry name" value="DNA EXCISION REPAIR PROTEIN ERCC-6-RELATED"/>
    <property type="match status" value="1"/>
</dbReference>
<protein>
    <recommendedName>
        <fullName evidence="11">DNA excision repair protein ERCC-6</fullName>
    </recommendedName>
    <alternativeName>
        <fullName evidence="12">ATP-dependent helicase ERCC6</fullName>
    </alternativeName>
    <alternativeName>
        <fullName evidence="13">Cockayne syndrome protein CSB</fullName>
    </alternativeName>
</protein>
<feature type="compositionally biased region" description="Polar residues" evidence="14">
    <location>
        <begin position="1243"/>
        <end position="1257"/>
    </location>
</feature>
<evidence type="ECO:0000256" key="13">
    <source>
        <dbReference type="ARBA" id="ARBA00079118"/>
    </source>
</evidence>
<evidence type="ECO:0000259" key="15">
    <source>
        <dbReference type="PROSITE" id="PS51192"/>
    </source>
</evidence>
<keyword evidence="5" id="KW-0378">Hydrolase</keyword>
<feature type="compositionally biased region" description="Basic and acidic residues" evidence="14">
    <location>
        <begin position="354"/>
        <end position="364"/>
    </location>
</feature>
<dbReference type="PANTHER" id="PTHR45629">
    <property type="entry name" value="SNF2/RAD54 FAMILY MEMBER"/>
    <property type="match status" value="1"/>
</dbReference>
<dbReference type="Gene3D" id="3.40.50.10810">
    <property type="entry name" value="Tandem AAA-ATPase domain"/>
    <property type="match status" value="1"/>
</dbReference>
<feature type="domain" description="Helicase ATP-binding" evidence="15">
    <location>
        <begin position="471"/>
        <end position="601"/>
    </location>
</feature>
<proteinExistence type="inferred from homology"/>
<dbReference type="InterPro" id="IPR014001">
    <property type="entry name" value="Helicase_ATP-bd"/>
</dbReference>
<dbReference type="Gene3D" id="3.40.50.300">
    <property type="entry name" value="P-loop containing nucleotide triphosphate hydrolases"/>
    <property type="match status" value="1"/>
</dbReference>
<evidence type="ECO:0000259" key="16">
    <source>
        <dbReference type="PROSITE" id="PS51194"/>
    </source>
</evidence>
<evidence type="ECO:0000256" key="7">
    <source>
        <dbReference type="ARBA" id="ARBA00022840"/>
    </source>
</evidence>
<evidence type="ECO:0000256" key="1">
    <source>
        <dbReference type="ARBA" id="ARBA00004123"/>
    </source>
</evidence>
<dbReference type="InterPro" id="IPR001650">
    <property type="entry name" value="Helicase_C-like"/>
</dbReference>
<feature type="compositionally biased region" description="Basic and acidic residues" evidence="14">
    <location>
        <begin position="1139"/>
        <end position="1153"/>
    </location>
</feature>
<sequence length="1399" mass="157648">MPNEGIPHSSQTQEQDYLQSQPVSNNEEMAIKQESGGDGEVEEYLPFSSVGDGLSTSAEGCASAALRRGPALLHINRRQIQAVEPSAQALELQGLGVDVYDQDVLEQGVLRQVDNAIHEASRASQLADVEKEYRSVLDDLTSCTTSLRQINKIIEQLSPQAATSRDINRKLDSVKRQKYNKEQQLKKITAKQKHLQAILGGAEVKIELDHASLEEDAEPGPSCLGSMLMPVQETAWEELIRTGQMTPFGTQIPQKQEKKPRKIMLNEASGFEKYLADQAKLSFERKKQATCNKRPARKAPASVTPPAPTQSKSKPNKKAKVLSKKEERLKKHIKKLQKRALQFQGKVGLPKARRPWESDMRPEAEGDSEGEESEYFPTEEEEEGEEEDDEVEGAQADLSGDGTDYELKPLPKGRKRQKKVPVQEIDDDFFPSSGEEAEASIGEGGGGGRKVGRYQDDGDEDYYKQRLRFEGLGPTVIVCPTTVMHQWVKEFHTWWPPFRVAILHETGSYTHKKEKLIQDVAHCHGILITSYSYIRLMQDDISRYDWHYVILDEGHKIRNPNAAVTLACKQFRTPHRIILSGSPMQNNLRELWSLFDFIFPGKLGTLPVFMEQFSVPITMGGYSNASPVQVKTAYKCACVLRDTINPYLLRRMKSDVKMSLSLPDKNEQVLFCRLTDEQHKVYQNFVDSKEVYRILNGEMQIFSGLIALRKICNHPDLFSGGPKNLKGLPDDELEEDQFGYWKRSGKMIVVESLLKIWHKQGQRVLLFSQSRQMLDILEVFLRAQKYTYLKMDGTTTIASRQPLITRYNEDTSIFVFLLTTRVGGLGVNLTGANRVVIYDPDWNPSTDTQARERAWRIGQKKQVTVYRLLTAGTIEEKIYHRQIFKQFLTNRVLKDPKQRRFFKSNDLYELFTLTSPDASQSTETSAIFAGTGSDVQTPKCHLKRKIQPAFETDHDVLKRKKFPASNISINDATSSEEKSEAKGAEVNVVPSNQSDPLKDDPHMSSNIASNDRLGEETNTVSGPEESSVISGNGECSNSSGTGKTSRPSGDESIDEKLGLSYKRERPNQAQTESFWENKQVENNFCKHKSKTKHQSVAEEETLEKHLRPKQKPKNPKHCRDAKFEGTRIPHLVKKRRYRKQDSENKSEAKEQSNDDYVLEKLFKKSVGVHSVMKHDAIMDGASPDYVLVEAEANRVAQDALKALRLSRQRCLGAVSGVPTWTGHRGISGAPAGTKSRFGKKRNSNFSVQHPSSTSPTEKCQDGIMKKEGKDNVPEHFSGRAEDADSSSGALASSSLLAKMRARNHLILPERLESESRHLQEASALLPTTEHDDLLVEMRNFIAFQAHTDGQASTREILQEFESKLSASQSCVFRELLRNLCTFHRTSGGEGIWKLKPEYC</sequence>
<dbReference type="InterPro" id="IPR058951">
    <property type="entry name" value="WHD_Rad26_CSB-like"/>
</dbReference>
<reference evidence="17" key="2">
    <citation type="submission" date="2025-09" db="UniProtKB">
        <authorList>
            <consortium name="Ensembl"/>
        </authorList>
    </citation>
    <scope>IDENTIFICATION</scope>
</reference>
<keyword evidence="8" id="KW-0238">DNA-binding</keyword>
<organism evidence="17 18">
    <name type="scientific">Piliocolobus tephrosceles</name>
    <name type="common">Ugandan red Colobus</name>
    <dbReference type="NCBI Taxonomy" id="591936"/>
    <lineage>
        <taxon>Eukaryota</taxon>
        <taxon>Metazoa</taxon>
        <taxon>Chordata</taxon>
        <taxon>Craniata</taxon>
        <taxon>Vertebrata</taxon>
        <taxon>Euteleostomi</taxon>
        <taxon>Mammalia</taxon>
        <taxon>Eutheria</taxon>
        <taxon>Euarchontoglires</taxon>
        <taxon>Primates</taxon>
        <taxon>Haplorrhini</taxon>
        <taxon>Catarrhini</taxon>
        <taxon>Cercopithecidae</taxon>
        <taxon>Colobinae</taxon>
        <taxon>Piliocolobus</taxon>
    </lineage>
</organism>
<dbReference type="Ensembl" id="ENSPTET00000029077.1">
    <property type="protein sequence ID" value="ENSPTEP00000019972.1"/>
    <property type="gene ID" value="ENSPTEG00000021240.1"/>
</dbReference>
<dbReference type="CDD" id="cd22254">
    <property type="entry name" value="CSB_WHD"/>
    <property type="match status" value="1"/>
</dbReference>
<evidence type="ECO:0000256" key="5">
    <source>
        <dbReference type="ARBA" id="ARBA00022801"/>
    </source>
</evidence>
<dbReference type="SUPFAM" id="SSF52540">
    <property type="entry name" value="P-loop containing nucleoside triphosphate hydrolases"/>
    <property type="match status" value="2"/>
</dbReference>
<keyword evidence="7" id="KW-0067">ATP-binding</keyword>
<keyword evidence="18" id="KW-1185">Reference proteome</keyword>
<evidence type="ECO:0000256" key="14">
    <source>
        <dbReference type="SAM" id="MobiDB-lite"/>
    </source>
</evidence>
<gene>
    <name evidence="17" type="primary">ERCC6</name>
</gene>
<dbReference type="SMART" id="SM00487">
    <property type="entry name" value="DEXDc"/>
    <property type="match status" value="1"/>
</dbReference>
<feature type="compositionally biased region" description="Acidic residues" evidence="14">
    <location>
        <begin position="365"/>
        <end position="392"/>
    </location>
</feature>
<evidence type="ECO:0000256" key="6">
    <source>
        <dbReference type="ARBA" id="ARBA00022806"/>
    </source>
</evidence>
<dbReference type="InterPro" id="IPR049730">
    <property type="entry name" value="SNF2/RAD54-like_C"/>
</dbReference>
<dbReference type="GO" id="GO:0016787">
    <property type="term" value="F:hydrolase activity"/>
    <property type="evidence" value="ECO:0007669"/>
    <property type="project" value="UniProtKB-KW"/>
</dbReference>
<evidence type="ECO:0000313" key="17">
    <source>
        <dbReference type="Ensembl" id="ENSPTEP00000019972.1"/>
    </source>
</evidence>
<feature type="region of interest" description="Disordered" evidence="14">
    <location>
        <begin position="286"/>
        <end position="456"/>
    </location>
</feature>
<dbReference type="CDD" id="cd21397">
    <property type="entry name" value="cc_ERCC-6_N"/>
    <property type="match status" value="1"/>
</dbReference>
<keyword evidence="4" id="KW-0227">DNA damage</keyword>
<dbReference type="GO" id="GO:0008094">
    <property type="term" value="F:ATP-dependent activity, acting on DNA"/>
    <property type="evidence" value="ECO:0007669"/>
    <property type="project" value="TreeGrafter"/>
</dbReference>
<feature type="region of interest" description="Disordered" evidence="14">
    <location>
        <begin position="1"/>
        <end position="48"/>
    </location>
</feature>
<dbReference type="FunFam" id="3.40.50.300:FF:000863">
    <property type="entry name" value="DNA excision repair protein ERCC-6"/>
    <property type="match status" value="1"/>
</dbReference>
<name>A0A8C9HH40_9PRIM</name>
<evidence type="ECO:0000256" key="11">
    <source>
        <dbReference type="ARBA" id="ARBA00071998"/>
    </source>
</evidence>
<feature type="compositionally biased region" description="Basic residues" evidence="14">
    <location>
        <begin position="1106"/>
        <end position="1116"/>
    </location>
</feature>
<feature type="region of interest" description="Disordered" evidence="14">
    <location>
        <begin position="1225"/>
        <end position="1287"/>
    </location>
</feature>
<dbReference type="SMART" id="SM00490">
    <property type="entry name" value="HELICc"/>
    <property type="match status" value="1"/>
</dbReference>
<feature type="domain" description="Helicase C-terminal" evidence="16">
    <location>
        <begin position="749"/>
        <end position="908"/>
    </location>
</feature>
<dbReference type="Pfam" id="PF00271">
    <property type="entry name" value="Helicase_C"/>
    <property type="match status" value="1"/>
</dbReference>
<keyword evidence="3" id="KW-0547">Nucleotide-binding</keyword>
<dbReference type="Proteomes" id="UP000694416">
    <property type="component" value="Unplaced"/>
</dbReference>
<evidence type="ECO:0000313" key="18">
    <source>
        <dbReference type="Proteomes" id="UP000694416"/>
    </source>
</evidence>
<evidence type="ECO:0000256" key="4">
    <source>
        <dbReference type="ARBA" id="ARBA00022763"/>
    </source>
</evidence>
<feature type="compositionally biased region" description="Polar residues" evidence="14">
    <location>
        <begin position="8"/>
        <end position="27"/>
    </location>
</feature>
<accession>A0A8C9HH40</accession>
<dbReference type="GO" id="GO:0005524">
    <property type="term" value="F:ATP binding"/>
    <property type="evidence" value="ECO:0007669"/>
    <property type="project" value="UniProtKB-KW"/>
</dbReference>
<dbReference type="Pfam" id="PF25875">
    <property type="entry name" value="WHD_Rad26_CSB"/>
    <property type="match status" value="1"/>
</dbReference>
<dbReference type="GO" id="GO:0006283">
    <property type="term" value="P:transcription-coupled nucleotide-excision repair"/>
    <property type="evidence" value="ECO:0007669"/>
    <property type="project" value="TreeGrafter"/>
</dbReference>
<feature type="compositionally biased region" description="Basic and acidic residues" evidence="14">
    <location>
        <begin position="1054"/>
        <end position="1066"/>
    </location>
</feature>
<reference evidence="17" key="1">
    <citation type="submission" date="2025-08" db="UniProtKB">
        <authorList>
            <consortium name="Ensembl"/>
        </authorList>
    </citation>
    <scope>IDENTIFICATION</scope>
</reference>
<dbReference type="CDD" id="cd18793">
    <property type="entry name" value="SF2_C_SNF"/>
    <property type="match status" value="1"/>
</dbReference>
<dbReference type="PROSITE" id="PS51192">
    <property type="entry name" value="HELICASE_ATP_BIND_1"/>
    <property type="match status" value="1"/>
</dbReference>
<comment type="similarity">
    <text evidence="2">Belongs to the SNF2/RAD54 helicase family.</text>
</comment>
<keyword evidence="9" id="KW-0234">DNA repair</keyword>
<dbReference type="InterPro" id="IPR059240">
    <property type="entry name" value="cc_ERCC-6_N"/>
</dbReference>
<dbReference type="InterPro" id="IPR038718">
    <property type="entry name" value="SNF2-like_sf"/>
</dbReference>
<keyword evidence="6" id="KW-0347">Helicase</keyword>
<dbReference type="Pfam" id="PF00176">
    <property type="entry name" value="SNF2-rel_dom"/>
    <property type="match status" value="1"/>
</dbReference>
<dbReference type="InterPro" id="IPR050496">
    <property type="entry name" value="SNF2_RAD54_helicase_repair"/>
</dbReference>
<feature type="region of interest" description="Disordered" evidence="14">
    <location>
        <begin position="1087"/>
        <end position="1153"/>
    </location>
</feature>
<dbReference type="PROSITE" id="PS51194">
    <property type="entry name" value="HELICASE_CTER"/>
    <property type="match status" value="1"/>
</dbReference>
<keyword evidence="10" id="KW-0539">Nucleus</keyword>
<dbReference type="GO" id="GO:0004386">
    <property type="term" value="F:helicase activity"/>
    <property type="evidence" value="ECO:0007669"/>
    <property type="project" value="UniProtKB-KW"/>
</dbReference>